<dbReference type="Proteomes" id="UP000060787">
    <property type="component" value="Chromosome"/>
</dbReference>
<accession>A0A0S2FF88</accession>
<keyword evidence="7" id="KW-0653">Protein transport</keyword>
<feature type="compositionally biased region" description="Basic and acidic residues" evidence="10">
    <location>
        <begin position="79"/>
        <end position="89"/>
    </location>
</feature>
<comment type="subcellular location">
    <subcellularLocation>
        <location evidence="1">Cell inner membrane</location>
        <topology evidence="1">Single-pass membrane protein</topology>
        <orientation evidence="1">Periplasmic side</orientation>
    </subcellularLocation>
</comment>
<evidence type="ECO:0000256" key="8">
    <source>
        <dbReference type="ARBA" id="ARBA00022989"/>
    </source>
</evidence>
<dbReference type="GO" id="GO:0031992">
    <property type="term" value="F:energy transducer activity"/>
    <property type="evidence" value="ECO:0007669"/>
    <property type="project" value="TreeGrafter"/>
</dbReference>
<dbReference type="KEGG" id="lab:LA76x_4077"/>
<dbReference type="NCBIfam" id="TIGR01352">
    <property type="entry name" value="tonB_Cterm"/>
    <property type="match status" value="1"/>
</dbReference>
<evidence type="ECO:0000256" key="4">
    <source>
        <dbReference type="ARBA" id="ARBA00022475"/>
    </source>
</evidence>
<keyword evidence="9" id="KW-0472">Membrane</keyword>
<name>A0A0S2FF88_LYSAN</name>
<dbReference type="SUPFAM" id="SSF74653">
    <property type="entry name" value="TolA/TonB C-terminal domain"/>
    <property type="match status" value="1"/>
</dbReference>
<keyword evidence="8" id="KW-1133">Transmembrane helix</keyword>
<dbReference type="EMBL" id="CP011129">
    <property type="protein sequence ID" value="ALN82193.1"/>
    <property type="molecule type" value="Genomic_DNA"/>
</dbReference>
<dbReference type="Gene3D" id="3.30.1150.10">
    <property type="match status" value="1"/>
</dbReference>
<evidence type="ECO:0000256" key="1">
    <source>
        <dbReference type="ARBA" id="ARBA00004383"/>
    </source>
</evidence>
<dbReference type="PANTHER" id="PTHR33446:SF11">
    <property type="entry name" value="TONB3"/>
    <property type="match status" value="1"/>
</dbReference>
<dbReference type="InterPro" id="IPR051045">
    <property type="entry name" value="TonB-dependent_transducer"/>
</dbReference>
<keyword evidence="4" id="KW-1003">Cell membrane</keyword>
<keyword evidence="6" id="KW-0812">Transmembrane</keyword>
<evidence type="ECO:0000256" key="5">
    <source>
        <dbReference type="ARBA" id="ARBA00022519"/>
    </source>
</evidence>
<evidence type="ECO:0000256" key="10">
    <source>
        <dbReference type="SAM" id="MobiDB-lite"/>
    </source>
</evidence>
<evidence type="ECO:0000256" key="3">
    <source>
        <dbReference type="ARBA" id="ARBA00022448"/>
    </source>
</evidence>
<evidence type="ECO:0000256" key="7">
    <source>
        <dbReference type="ARBA" id="ARBA00022927"/>
    </source>
</evidence>
<feature type="region of interest" description="Disordered" evidence="10">
    <location>
        <begin position="73"/>
        <end position="152"/>
    </location>
</feature>
<sequence length="293" mass="31772">MSAVAPASPAGGIAGPQRFSATMVLSLLVHGIVVLGVGYTLEQAAPVVPTLDVILTQTQTALTPKQADFLAQANNQGGGEHDKSTRPRDNQSGPAPQAEAGVAQMALRAQSPTAQPEPVARVVSSTRGETVTARDRSTQTPTERPLPTGPRKIEHDIEMARLAAEIHMRSERYAKRPTRKFVSASTTEYAWAGYLREWVDRVERVGNLNYPDEARRRRLAGQVVISVAVRRNGNVERADIIRSSGIALLDASALRIAKLAEPYPPLPRTEENPDILHVTRTWNFLPGGSLVDE</sequence>
<protein>
    <submittedName>
        <fullName evidence="12">TonB family C-terminal domain protein</fullName>
    </submittedName>
</protein>
<organism evidence="12 13">
    <name type="scientific">Lysobacter antibioticus</name>
    <dbReference type="NCBI Taxonomy" id="84531"/>
    <lineage>
        <taxon>Bacteria</taxon>
        <taxon>Pseudomonadati</taxon>
        <taxon>Pseudomonadota</taxon>
        <taxon>Gammaproteobacteria</taxon>
        <taxon>Lysobacterales</taxon>
        <taxon>Lysobacteraceae</taxon>
        <taxon>Lysobacter</taxon>
    </lineage>
</organism>
<dbReference type="Pfam" id="PF03544">
    <property type="entry name" value="TonB_C"/>
    <property type="match status" value="1"/>
</dbReference>
<keyword evidence="13" id="KW-1185">Reference proteome</keyword>
<evidence type="ECO:0000256" key="2">
    <source>
        <dbReference type="ARBA" id="ARBA00006555"/>
    </source>
</evidence>
<dbReference type="KEGG" id="laq:GLA29479_4692"/>
<evidence type="ECO:0000256" key="6">
    <source>
        <dbReference type="ARBA" id="ARBA00022692"/>
    </source>
</evidence>
<proteinExistence type="inferred from homology"/>
<dbReference type="PATRIC" id="fig|84531.7.peg.4584"/>
<dbReference type="GO" id="GO:0055085">
    <property type="term" value="P:transmembrane transport"/>
    <property type="evidence" value="ECO:0007669"/>
    <property type="project" value="InterPro"/>
</dbReference>
<dbReference type="GO" id="GO:0015031">
    <property type="term" value="P:protein transport"/>
    <property type="evidence" value="ECO:0007669"/>
    <property type="project" value="UniProtKB-KW"/>
</dbReference>
<dbReference type="InterPro" id="IPR006260">
    <property type="entry name" value="TonB/TolA_C"/>
</dbReference>
<dbReference type="PROSITE" id="PS52015">
    <property type="entry name" value="TONB_CTD"/>
    <property type="match status" value="1"/>
</dbReference>
<reference evidence="12 13" key="1">
    <citation type="journal article" date="2015" name="BMC Genomics">
        <title>Comparative genomics and metabolic profiling of the genus Lysobacter.</title>
        <authorList>
            <person name="de Bruijn I."/>
            <person name="Cheng X."/>
            <person name="de Jager V."/>
            <person name="Exposito R.G."/>
            <person name="Watrous J."/>
            <person name="Patel N."/>
            <person name="Postma J."/>
            <person name="Dorrestein P.C."/>
            <person name="Kobayashi D."/>
            <person name="Raaijmakers J.M."/>
        </authorList>
    </citation>
    <scope>NUCLEOTIDE SEQUENCE [LARGE SCALE GENOMIC DNA]</scope>
    <source>
        <strain evidence="12 13">76</strain>
    </source>
</reference>
<dbReference type="InterPro" id="IPR037682">
    <property type="entry name" value="TonB_C"/>
</dbReference>
<dbReference type="eggNOG" id="COG0810">
    <property type="taxonomic scope" value="Bacteria"/>
</dbReference>
<dbReference type="AlphaFoldDB" id="A0A0S2FF88"/>
<comment type="similarity">
    <text evidence="2">Belongs to the TonB family.</text>
</comment>
<dbReference type="PANTHER" id="PTHR33446">
    <property type="entry name" value="PROTEIN TONB-RELATED"/>
    <property type="match status" value="1"/>
</dbReference>
<evidence type="ECO:0000256" key="9">
    <source>
        <dbReference type="ARBA" id="ARBA00023136"/>
    </source>
</evidence>
<dbReference type="OrthoDB" id="9803361at2"/>
<keyword evidence="5" id="KW-0997">Cell inner membrane</keyword>
<gene>
    <name evidence="12" type="ORF">LA76x_4077</name>
</gene>
<keyword evidence="3" id="KW-0813">Transport</keyword>
<dbReference type="RefSeq" id="WP_057918992.1">
    <property type="nucleotide sequence ID" value="NZ_CP011129.1"/>
</dbReference>
<evidence type="ECO:0000313" key="13">
    <source>
        <dbReference type="Proteomes" id="UP000060787"/>
    </source>
</evidence>
<feature type="domain" description="TonB C-terminal" evidence="11">
    <location>
        <begin position="195"/>
        <end position="293"/>
    </location>
</feature>
<dbReference type="GO" id="GO:0098797">
    <property type="term" value="C:plasma membrane protein complex"/>
    <property type="evidence" value="ECO:0007669"/>
    <property type="project" value="TreeGrafter"/>
</dbReference>
<evidence type="ECO:0000313" key="12">
    <source>
        <dbReference type="EMBL" id="ALN82193.1"/>
    </source>
</evidence>
<dbReference type="STRING" id="84531.LA76x_4077"/>
<evidence type="ECO:0000259" key="11">
    <source>
        <dbReference type="PROSITE" id="PS52015"/>
    </source>
</evidence>